<reference evidence="9" key="1">
    <citation type="journal article" date="2023" name="Mol. Phylogenet. Evol.">
        <title>Genome-scale phylogeny and comparative genomics of the fungal order Sordariales.</title>
        <authorList>
            <person name="Hensen N."/>
            <person name="Bonometti L."/>
            <person name="Westerberg I."/>
            <person name="Brannstrom I.O."/>
            <person name="Guillou S."/>
            <person name="Cros-Aarteil S."/>
            <person name="Calhoun S."/>
            <person name="Haridas S."/>
            <person name="Kuo A."/>
            <person name="Mondo S."/>
            <person name="Pangilinan J."/>
            <person name="Riley R."/>
            <person name="LaButti K."/>
            <person name="Andreopoulos B."/>
            <person name="Lipzen A."/>
            <person name="Chen C."/>
            <person name="Yan M."/>
            <person name="Daum C."/>
            <person name="Ng V."/>
            <person name="Clum A."/>
            <person name="Steindorff A."/>
            <person name="Ohm R.A."/>
            <person name="Martin F."/>
            <person name="Silar P."/>
            <person name="Natvig D.O."/>
            <person name="Lalanne C."/>
            <person name="Gautier V."/>
            <person name="Ament-Velasquez S.L."/>
            <person name="Kruys A."/>
            <person name="Hutchinson M.I."/>
            <person name="Powell A.J."/>
            <person name="Barry K."/>
            <person name="Miller A.N."/>
            <person name="Grigoriev I.V."/>
            <person name="Debuchy R."/>
            <person name="Gladieux P."/>
            <person name="Hiltunen Thoren M."/>
            <person name="Johannesson H."/>
        </authorList>
    </citation>
    <scope>NUCLEOTIDE SEQUENCE</scope>
    <source>
        <strain evidence="9">CBS 103.79</strain>
    </source>
</reference>
<evidence type="ECO:0000256" key="2">
    <source>
        <dbReference type="ARBA" id="ARBA00004240"/>
    </source>
</evidence>
<dbReference type="Pfam" id="PF05057">
    <property type="entry name" value="DUF676"/>
    <property type="match status" value="1"/>
</dbReference>
<evidence type="ECO:0000256" key="5">
    <source>
        <dbReference type="ARBA" id="ARBA00022824"/>
    </source>
</evidence>
<name>A0AAN6MFU4_9PEZI</name>
<dbReference type="AlphaFoldDB" id="A0AAN6MFU4"/>
<gene>
    <name evidence="9" type="ORF">C8A05DRAFT_17604</name>
</gene>
<keyword evidence="10" id="KW-1185">Reference proteome</keyword>
<dbReference type="GO" id="GO:0005739">
    <property type="term" value="C:mitochondrion"/>
    <property type="evidence" value="ECO:0007669"/>
    <property type="project" value="UniProtKB-SubCell"/>
</dbReference>
<keyword evidence="6" id="KW-0496">Mitochondrion</keyword>
<dbReference type="EMBL" id="MU855711">
    <property type="protein sequence ID" value="KAK3900046.1"/>
    <property type="molecule type" value="Genomic_DNA"/>
</dbReference>
<proteinExistence type="inferred from homology"/>
<keyword evidence="7" id="KW-0472">Membrane</keyword>
<evidence type="ECO:0000256" key="7">
    <source>
        <dbReference type="ARBA" id="ARBA00023136"/>
    </source>
</evidence>
<evidence type="ECO:0000256" key="6">
    <source>
        <dbReference type="ARBA" id="ARBA00023128"/>
    </source>
</evidence>
<reference evidence="9" key="2">
    <citation type="submission" date="2023-05" db="EMBL/GenBank/DDBJ databases">
        <authorList>
            <consortium name="Lawrence Berkeley National Laboratory"/>
            <person name="Steindorff A."/>
            <person name="Hensen N."/>
            <person name="Bonometti L."/>
            <person name="Westerberg I."/>
            <person name="Brannstrom I.O."/>
            <person name="Guillou S."/>
            <person name="Cros-Aarteil S."/>
            <person name="Calhoun S."/>
            <person name="Haridas S."/>
            <person name="Kuo A."/>
            <person name="Mondo S."/>
            <person name="Pangilinan J."/>
            <person name="Riley R."/>
            <person name="Labutti K."/>
            <person name="Andreopoulos B."/>
            <person name="Lipzen A."/>
            <person name="Chen C."/>
            <person name="Yanf M."/>
            <person name="Daum C."/>
            <person name="Ng V."/>
            <person name="Clum A."/>
            <person name="Ohm R."/>
            <person name="Martin F."/>
            <person name="Silar P."/>
            <person name="Natvig D."/>
            <person name="Lalanne C."/>
            <person name="Gautier V."/>
            <person name="Ament-Velasquez S.L."/>
            <person name="Kruys A."/>
            <person name="Hutchinson M.I."/>
            <person name="Powell A.J."/>
            <person name="Barry K."/>
            <person name="Miller A.N."/>
            <person name="Grigoriev I.V."/>
            <person name="Debuchy R."/>
            <person name="Gladieux P."/>
            <person name="Thoren M.H."/>
            <person name="Johannesson H."/>
        </authorList>
    </citation>
    <scope>NUCLEOTIDE SEQUENCE</scope>
    <source>
        <strain evidence="9">CBS 103.79</strain>
    </source>
</reference>
<sequence length="296" mass="33569">MASRKSLVLETIYDPGPRGITATVDLVLIHGLNGDYLKTWTHTTTNVCWPKDLLPIVFPHIRVLSLAYDADIYGNTSVTGIRENAQTLLARLRDVRELRHHGRSIVFVAHSLGGIILKQALSIARSDRRYQHLFSATRGFLLYAIPHFGADQSSWLSMAKSFAPVTRRRFSWKGRHSELVDSLTRNSPDIANLCEDFRFLARRFAIVSFYENRMWPGTRAPIVDKTSALLFLEHEEPVPLDADHMNLCRFEDAEDQGFQTTCWYISRVAQGFGHGLDERVLVQIAGGNGVIELEQY</sequence>
<dbReference type="SUPFAM" id="SSF53474">
    <property type="entry name" value="alpha/beta-Hydrolases"/>
    <property type="match status" value="1"/>
</dbReference>
<evidence type="ECO:0000256" key="1">
    <source>
        <dbReference type="ARBA" id="ARBA00004173"/>
    </source>
</evidence>
<feature type="domain" description="DUF676" evidence="8">
    <location>
        <begin position="27"/>
        <end position="201"/>
    </location>
</feature>
<protein>
    <recommendedName>
        <fullName evidence="8">DUF676 domain-containing protein</fullName>
    </recommendedName>
</protein>
<accession>A0AAN6MFU4</accession>
<evidence type="ECO:0000313" key="10">
    <source>
        <dbReference type="Proteomes" id="UP001303889"/>
    </source>
</evidence>
<organism evidence="9 10">
    <name type="scientific">Staphylotrichum tortipilum</name>
    <dbReference type="NCBI Taxonomy" id="2831512"/>
    <lineage>
        <taxon>Eukaryota</taxon>
        <taxon>Fungi</taxon>
        <taxon>Dikarya</taxon>
        <taxon>Ascomycota</taxon>
        <taxon>Pezizomycotina</taxon>
        <taxon>Sordariomycetes</taxon>
        <taxon>Sordariomycetidae</taxon>
        <taxon>Sordariales</taxon>
        <taxon>Chaetomiaceae</taxon>
        <taxon>Staphylotrichum</taxon>
    </lineage>
</organism>
<comment type="similarity">
    <text evidence="4">Belongs to the putative lipase ROG1 family.</text>
</comment>
<evidence type="ECO:0000259" key="8">
    <source>
        <dbReference type="Pfam" id="PF05057"/>
    </source>
</evidence>
<comment type="subcellular location">
    <subcellularLocation>
        <location evidence="2">Endoplasmic reticulum</location>
    </subcellularLocation>
    <subcellularLocation>
        <location evidence="3">Membrane</location>
    </subcellularLocation>
    <subcellularLocation>
        <location evidence="1">Mitochondrion</location>
    </subcellularLocation>
</comment>
<evidence type="ECO:0000256" key="4">
    <source>
        <dbReference type="ARBA" id="ARBA00007920"/>
    </source>
</evidence>
<dbReference type="InterPro" id="IPR007751">
    <property type="entry name" value="DUF676_lipase-like"/>
</dbReference>
<comment type="caution">
    <text evidence="9">The sequence shown here is derived from an EMBL/GenBank/DDBJ whole genome shotgun (WGS) entry which is preliminary data.</text>
</comment>
<keyword evidence="5" id="KW-0256">Endoplasmic reticulum</keyword>
<dbReference type="GO" id="GO:0016020">
    <property type="term" value="C:membrane"/>
    <property type="evidence" value="ECO:0007669"/>
    <property type="project" value="UniProtKB-SubCell"/>
</dbReference>
<dbReference type="GO" id="GO:0005783">
    <property type="term" value="C:endoplasmic reticulum"/>
    <property type="evidence" value="ECO:0007669"/>
    <property type="project" value="UniProtKB-SubCell"/>
</dbReference>
<dbReference type="InterPro" id="IPR052374">
    <property type="entry name" value="SERAC1"/>
</dbReference>
<dbReference type="Proteomes" id="UP001303889">
    <property type="component" value="Unassembled WGS sequence"/>
</dbReference>
<dbReference type="PANTHER" id="PTHR48182:SF2">
    <property type="entry name" value="PROTEIN SERAC1"/>
    <property type="match status" value="1"/>
</dbReference>
<dbReference type="Gene3D" id="3.40.50.1820">
    <property type="entry name" value="alpha/beta hydrolase"/>
    <property type="match status" value="1"/>
</dbReference>
<dbReference type="PANTHER" id="PTHR48182">
    <property type="entry name" value="PROTEIN SERAC1"/>
    <property type="match status" value="1"/>
</dbReference>
<evidence type="ECO:0000256" key="3">
    <source>
        <dbReference type="ARBA" id="ARBA00004370"/>
    </source>
</evidence>
<dbReference type="InterPro" id="IPR029058">
    <property type="entry name" value="AB_hydrolase_fold"/>
</dbReference>
<evidence type="ECO:0000313" key="9">
    <source>
        <dbReference type="EMBL" id="KAK3900046.1"/>
    </source>
</evidence>